<feature type="transmembrane region" description="Helical" evidence="7">
    <location>
        <begin position="505"/>
        <end position="522"/>
    </location>
</feature>
<feature type="transmembrane region" description="Helical" evidence="7">
    <location>
        <begin position="473"/>
        <end position="493"/>
    </location>
</feature>
<dbReference type="InterPro" id="IPR024989">
    <property type="entry name" value="MFS_assoc_dom"/>
</dbReference>
<feature type="domain" description="Major facilitator superfamily associated" evidence="8">
    <location>
        <begin position="8"/>
        <end position="593"/>
    </location>
</feature>
<dbReference type="Pfam" id="PF12832">
    <property type="entry name" value="MFS_1_like"/>
    <property type="match status" value="1"/>
</dbReference>
<evidence type="ECO:0000313" key="9">
    <source>
        <dbReference type="EMBL" id="CAH0560997.1"/>
    </source>
</evidence>
<dbReference type="Gene3D" id="1.20.1250.20">
    <property type="entry name" value="MFS general substrate transporter like domains"/>
    <property type="match status" value="2"/>
</dbReference>
<evidence type="ECO:0000256" key="3">
    <source>
        <dbReference type="ARBA" id="ARBA00022692"/>
    </source>
</evidence>
<feature type="transmembrane region" description="Helical" evidence="7">
    <location>
        <begin position="86"/>
        <end position="109"/>
    </location>
</feature>
<evidence type="ECO:0000259" key="8">
    <source>
        <dbReference type="Pfam" id="PF12832"/>
    </source>
</evidence>
<dbReference type="InterPro" id="IPR051717">
    <property type="entry name" value="MFS_MFSD6"/>
</dbReference>
<evidence type="ECO:0000256" key="7">
    <source>
        <dbReference type="SAM" id="Phobius"/>
    </source>
</evidence>
<feature type="transmembrane region" description="Helical" evidence="7">
    <location>
        <begin position="359"/>
        <end position="379"/>
    </location>
</feature>
<keyword evidence="3 7" id="KW-0812">Transmembrane</keyword>
<dbReference type="PANTHER" id="PTHR16172:SF27">
    <property type="entry name" value="FI19426P1"/>
    <property type="match status" value="1"/>
</dbReference>
<feature type="transmembrane region" description="Helical" evidence="7">
    <location>
        <begin position="44"/>
        <end position="65"/>
    </location>
</feature>
<dbReference type="GO" id="GO:0016020">
    <property type="term" value="C:membrane"/>
    <property type="evidence" value="ECO:0007669"/>
    <property type="project" value="UniProtKB-SubCell"/>
</dbReference>
<feature type="compositionally biased region" description="Polar residues" evidence="6">
    <location>
        <begin position="188"/>
        <end position="197"/>
    </location>
</feature>
<dbReference type="PANTHER" id="PTHR16172">
    <property type="entry name" value="MAJOR FACILITATOR SUPERFAMILY DOMAIN-CONTAINING PROTEIN 6-LIKE"/>
    <property type="match status" value="1"/>
</dbReference>
<feature type="transmembrane region" description="Helical" evidence="7">
    <location>
        <begin position="563"/>
        <end position="587"/>
    </location>
</feature>
<keyword evidence="10" id="KW-1185">Reference proteome</keyword>
<dbReference type="OrthoDB" id="6414167at2759"/>
<name>A0A9P0BA37_BRAAE</name>
<feature type="transmembrane region" description="Helical" evidence="7">
    <location>
        <begin position="599"/>
        <end position="621"/>
    </location>
</feature>
<dbReference type="EMBL" id="OV121138">
    <property type="protein sequence ID" value="CAH0560997.1"/>
    <property type="molecule type" value="Genomic_DNA"/>
</dbReference>
<feature type="transmembrane region" description="Helical" evidence="7">
    <location>
        <begin position="12"/>
        <end position="32"/>
    </location>
</feature>
<keyword evidence="4 7" id="KW-1133">Transmembrane helix</keyword>
<dbReference type="SUPFAM" id="SSF103473">
    <property type="entry name" value="MFS general substrate transporter"/>
    <property type="match status" value="2"/>
</dbReference>
<evidence type="ECO:0000256" key="1">
    <source>
        <dbReference type="ARBA" id="ARBA00004141"/>
    </source>
</evidence>
<feature type="transmembrane region" description="Helical" evidence="7">
    <location>
        <begin position="528"/>
        <end position="551"/>
    </location>
</feature>
<dbReference type="Proteomes" id="UP001154078">
    <property type="component" value="Chromosome 7"/>
</dbReference>
<proteinExistence type="inferred from homology"/>
<dbReference type="InterPro" id="IPR036259">
    <property type="entry name" value="MFS_trans_sf"/>
</dbReference>
<feature type="transmembrane region" description="Helical" evidence="7">
    <location>
        <begin position="320"/>
        <end position="347"/>
    </location>
</feature>
<evidence type="ECO:0000256" key="2">
    <source>
        <dbReference type="ARBA" id="ARBA00005241"/>
    </source>
</evidence>
<keyword evidence="5 7" id="KW-0472">Membrane</keyword>
<protein>
    <recommendedName>
        <fullName evidence="8">Major facilitator superfamily associated domain-containing protein</fullName>
    </recommendedName>
</protein>
<sequence length="668" mass="74186">MKYFNENLITLKCVLFLFFGALGGLLPFLPLHMDVVGLSKDESVIVSVVAPLIALLGPLVAAPLADRLASGGGGNQRSKTGRYLRVMLSLCFILATIFYWLLMLIPPIIRSPPNVTFMCDQQGGFVLQDRCGAERTCYNWGSSKGSVLVKNCIFSCNATTNYSGEVTTAYPDETDTFYESDYEDQLNNDDNSGNEVNPDTLDLSDYSSNRNFTGIVPLPHMCYENDKGESICEVYTEYSQPIDFKIGLTPNLDNATESDFCKYPFADKFHCRITDDVVDNLTNHHTEECHPIVVCQIHDPYNNSHSLLKRSQCGYDNISFWLYLFIRSVADIFPAAAVALLGAAVVIATRETSTGRGDVGKQFAAAALGFGIFAVIIGGAGDGKFLNAMICFTVLMLLAVLILLFDNKMPLSPPEWWWHTRCGLLALPMSSVRKYGLEIISLGVVLFLLGIFWNSIDTFLPWHVVKIPDGEPLLIGLTIAVAAIPAIVYFVYAEKIVDYCGHSNILIYCFVNYIIHHIGLIVTENAKVLLIFEFLEIFSLHLMYVTAVLYFRHLVPRKFTACGQALPVITHFCLGRCIGALLGGLAYSEYPDRDNFNSVHKWFTVAACITAIIYFLAYHFYLKPQCAAAAQVPPDPAPSVVQNMNGNGTYTPLRVYHNGKAKKGHFRY</sequence>
<reference evidence="9" key="1">
    <citation type="submission" date="2021-12" db="EMBL/GenBank/DDBJ databases">
        <authorList>
            <person name="King R."/>
        </authorList>
    </citation>
    <scope>NUCLEOTIDE SEQUENCE</scope>
</reference>
<feature type="region of interest" description="Disordered" evidence="6">
    <location>
        <begin position="183"/>
        <end position="203"/>
    </location>
</feature>
<evidence type="ECO:0000313" key="10">
    <source>
        <dbReference type="Proteomes" id="UP001154078"/>
    </source>
</evidence>
<comment type="similarity">
    <text evidence="2">Belongs to the major facilitator superfamily. MFSD6 family.</text>
</comment>
<feature type="transmembrane region" description="Helical" evidence="7">
    <location>
        <begin position="435"/>
        <end position="453"/>
    </location>
</feature>
<evidence type="ECO:0000256" key="6">
    <source>
        <dbReference type="SAM" id="MobiDB-lite"/>
    </source>
</evidence>
<dbReference type="AlphaFoldDB" id="A0A9P0BA37"/>
<evidence type="ECO:0000256" key="5">
    <source>
        <dbReference type="ARBA" id="ARBA00023136"/>
    </source>
</evidence>
<accession>A0A9P0BA37</accession>
<organism evidence="9 10">
    <name type="scientific">Brassicogethes aeneus</name>
    <name type="common">Rape pollen beetle</name>
    <name type="synonym">Meligethes aeneus</name>
    <dbReference type="NCBI Taxonomy" id="1431903"/>
    <lineage>
        <taxon>Eukaryota</taxon>
        <taxon>Metazoa</taxon>
        <taxon>Ecdysozoa</taxon>
        <taxon>Arthropoda</taxon>
        <taxon>Hexapoda</taxon>
        <taxon>Insecta</taxon>
        <taxon>Pterygota</taxon>
        <taxon>Neoptera</taxon>
        <taxon>Endopterygota</taxon>
        <taxon>Coleoptera</taxon>
        <taxon>Polyphaga</taxon>
        <taxon>Cucujiformia</taxon>
        <taxon>Nitidulidae</taxon>
        <taxon>Meligethinae</taxon>
        <taxon>Brassicogethes</taxon>
    </lineage>
</organism>
<gene>
    <name evidence="9" type="ORF">MELIAE_LOCUS10643</name>
</gene>
<evidence type="ECO:0000256" key="4">
    <source>
        <dbReference type="ARBA" id="ARBA00022989"/>
    </source>
</evidence>
<feature type="transmembrane region" description="Helical" evidence="7">
    <location>
        <begin position="385"/>
        <end position="405"/>
    </location>
</feature>
<comment type="subcellular location">
    <subcellularLocation>
        <location evidence="1">Membrane</location>
        <topology evidence="1">Multi-pass membrane protein</topology>
    </subcellularLocation>
</comment>